<accession>A0A9X6Z4X1</accession>
<name>A0A9X6Z4X1_BACTU</name>
<evidence type="ECO:0000313" key="2">
    <source>
        <dbReference type="Proteomes" id="UP000220397"/>
    </source>
</evidence>
<reference evidence="1 2" key="1">
    <citation type="submission" date="2017-09" db="EMBL/GenBank/DDBJ databases">
        <title>Large-scale bioinformatics analysis of Bacillus genomes uncovers conserved roles of natural products in bacterial physiology.</title>
        <authorList>
            <consortium name="Agbiome Team Llc"/>
            <person name="Bleich R.M."/>
            <person name="Kirk G.J."/>
            <person name="Santa Maria K.C."/>
            <person name="Allen S.E."/>
            <person name="Farag S."/>
            <person name="Shank E.A."/>
            <person name="Bowers A."/>
        </authorList>
    </citation>
    <scope>NUCLEOTIDE SEQUENCE [LARGE SCALE GENOMIC DNA]</scope>
    <source>
        <strain evidence="1 2">AFS015413</strain>
    </source>
</reference>
<comment type="caution">
    <text evidence="1">The sequence shown here is derived from an EMBL/GenBank/DDBJ whole genome shotgun (WGS) entry which is preliminary data.</text>
</comment>
<dbReference type="EMBL" id="NTUS01000026">
    <property type="protein sequence ID" value="PFB07990.1"/>
    <property type="molecule type" value="Genomic_DNA"/>
</dbReference>
<dbReference type="AlphaFoldDB" id="A0A9X6Z4X1"/>
<dbReference type="RefSeq" id="WP_098368845.1">
    <property type="nucleotide sequence ID" value="NZ_JARSYC010000018.1"/>
</dbReference>
<gene>
    <name evidence="1" type="ORF">CN398_09690</name>
</gene>
<sequence length="245" mass="29489">MKNQNFLSLLGAKNKKVFEIPEGYDKIIVSATQMEKIEKWYEESYNNENGGFPLEKGVIELEVKMNRLSQETYIQFELHEENIHVTIYDTYGDIIIEFYSYIYKGKIRNKIVNTYDLKKYKLEKEFALAKDKLMLYSLNIFMQVSYFMMNFMEDKEVVQMKESNYSNTETKDTTQVGKNSRKIGRKTYRFRIREELPKREYHAKTMAWTRRGHWRYLKDGRKVFVKQTVVRRKPDAQVETGEYKL</sequence>
<protein>
    <submittedName>
        <fullName evidence="1">Uncharacterized protein</fullName>
    </submittedName>
</protein>
<evidence type="ECO:0000313" key="1">
    <source>
        <dbReference type="EMBL" id="PFB07990.1"/>
    </source>
</evidence>
<proteinExistence type="predicted"/>
<organism evidence="1 2">
    <name type="scientific">Bacillus thuringiensis</name>
    <dbReference type="NCBI Taxonomy" id="1428"/>
    <lineage>
        <taxon>Bacteria</taxon>
        <taxon>Bacillati</taxon>
        <taxon>Bacillota</taxon>
        <taxon>Bacilli</taxon>
        <taxon>Bacillales</taxon>
        <taxon>Bacillaceae</taxon>
        <taxon>Bacillus</taxon>
        <taxon>Bacillus cereus group</taxon>
    </lineage>
</organism>
<dbReference type="Proteomes" id="UP000220397">
    <property type="component" value="Unassembled WGS sequence"/>
</dbReference>